<dbReference type="OrthoDB" id="5839090at2759"/>
<dbReference type="InterPro" id="IPR000322">
    <property type="entry name" value="Glyco_hydro_31_TIM"/>
</dbReference>
<evidence type="ECO:0000259" key="7">
    <source>
        <dbReference type="Pfam" id="PF01055"/>
    </source>
</evidence>
<comment type="catalytic activity">
    <reaction evidence="1">
        <text>Hydrolysis of terminal, non-reducing (1-&gt;4)-linked alpha-D-glucose residues with release of alpha-D-glucose.</text>
        <dbReference type="EC" id="3.2.1.20"/>
    </reaction>
</comment>
<organism evidence="10">
    <name type="scientific">Chaetomium thermophilum (strain DSM 1495 / CBS 144.50 / IMI 039719)</name>
    <name type="common">Thermochaetoides thermophila</name>
    <dbReference type="NCBI Taxonomy" id="759272"/>
    <lineage>
        <taxon>Eukaryota</taxon>
        <taxon>Fungi</taxon>
        <taxon>Dikarya</taxon>
        <taxon>Ascomycota</taxon>
        <taxon>Pezizomycotina</taxon>
        <taxon>Sordariomycetes</taxon>
        <taxon>Sordariomycetidae</taxon>
        <taxon>Sordariales</taxon>
        <taxon>Chaetomiaceae</taxon>
        <taxon>Thermochaetoides</taxon>
    </lineage>
</organism>
<dbReference type="InterPro" id="IPR017853">
    <property type="entry name" value="GH"/>
</dbReference>
<dbReference type="SUPFAM" id="SSF51445">
    <property type="entry name" value="(Trans)glycosidases"/>
    <property type="match status" value="1"/>
</dbReference>
<evidence type="ECO:0000256" key="1">
    <source>
        <dbReference type="ARBA" id="ARBA00001657"/>
    </source>
</evidence>
<feature type="region of interest" description="Disordered" evidence="6">
    <location>
        <begin position="622"/>
        <end position="642"/>
    </location>
</feature>
<dbReference type="Gene3D" id="3.20.20.80">
    <property type="entry name" value="Glycosidases"/>
    <property type="match status" value="2"/>
</dbReference>
<dbReference type="HOGENOM" id="CLU_000631_11_0_1"/>
<feature type="compositionally biased region" description="Low complexity" evidence="6">
    <location>
        <begin position="622"/>
        <end position="641"/>
    </location>
</feature>
<dbReference type="FunFam" id="3.20.20.80:FF:000138">
    <property type="entry name" value="Putative alpha-glucosidase AgdA"/>
    <property type="match status" value="1"/>
</dbReference>
<sequence length="1063" mass="119055">MRVLTPSLSAVGTEPAGNILNSSVLKPVGRSLSHTILQSYADRVSSSSSFSRLPCSLVTTKAIRLMKPLIVLIIGIRVVFAEAAREASIEAEVKPTIWANIHKSNPVSSVKEKFLSGWRRKIFQLDDIESLNSLAFEVDTGQNVLPNIKDPEAINPQAICPGYKAADVRYTQDGSFTASLHLAGKPCNLYGNDIEHLILEVEFQASDRLHIEIKPRYIGQENETWFLLPDVLVPRPRPESWSEQGPSDFEVEWSNEPTFSLTVKRRETGDILFSTEGTVLVYEDQFVEFVSSLPENYNLYGLGTLYAADVADNIDANIYGTHPIYLDTRYFEVNEEGYMTYTPYAAATDRTTSYVSYTHGVFLRNAHAQEVLLTSEGITWRTLGGSIDLYFFSGPTADAVIQSYQRTAIGFPAAQQYWTLGFHQCRWGYENWTVVQEVVENFSRFEIPLEAIWTDIDYMNKYRDFENDPQRYSYEEGAEFLDRLHSNGQHYIPIIDSAIYVPNPENPEDAYPTYDRGVKASAFLLNPDGSIYYGAVWPGYTDWVGAVLNGTGTIDWWIEELSIWSEKVAVASFCVGSCGTGNLTLNPVHPPFVLPGEPGNPILEYPEGFELTNSSEAASASAAKHSRTAAAKPTSTTKTSSYLRTTPTLGVRNVNWPPYTINNFHGDLAVHAVSPNATHHGGYLQYDFHNLFGHQILNATYQALLKIKPGKRPFIIGRSTFPGSGKWAGHWGGDNESRWALMYFSIPQALSFSIFGIPMFGVDTCGFGGNADAELCSRWMQLSAFFPFYRNHNILGARSQEPYVWSSVAEASRRAMRIRYMLLPYLYTLMMQASLDGSTVMRALAWEFPNEPWLADADRQFMLGSAVMVTPCLEQGATTVKGVFPGVRDGKTVWYDWYTGRKASEGVRPGENITIDAPLGHIPVFLRGGSVVPVQEPGMTTTESRSKPWGLIVALDWHEFAEGVLYLDDGESLMPQEVTWVKFSASTGSLIVQPAGTYVDINPLANVTVLGVKNKPHKMWLDGQDVEPGYWRYREEKETLELRGLEALFMEGAWKKTWELRWE</sequence>
<evidence type="ECO:0000256" key="3">
    <source>
        <dbReference type="ARBA" id="ARBA00012741"/>
    </source>
</evidence>
<dbReference type="CDD" id="cd06602">
    <property type="entry name" value="GH31_MGAM_SI_GAA"/>
    <property type="match status" value="1"/>
</dbReference>
<dbReference type="eggNOG" id="KOG1065">
    <property type="taxonomic scope" value="Eukaryota"/>
</dbReference>
<dbReference type="STRING" id="759272.G0SBV8"/>
<dbReference type="EC" id="3.2.1.20" evidence="3"/>
<dbReference type="KEGG" id="cthr:CTHT_0054960"/>
<comment type="similarity">
    <text evidence="2 5">Belongs to the glycosyl hydrolase 31 family.</text>
</comment>
<evidence type="ECO:0000259" key="8">
    <source>
        <dbReference type="Pfam" id="PF21365"/>
    </source>
</evidence>
<dbReference type="SUPFAM" id="SSF74650">
    <property type="entry name" value="Galactose mutarotase-like"/>
    <property type="match status" value="1"/>
</dbReference>
<keyword evidence="5" id="KW-0326">Glycosidase</keyword>
<dbReference type="InterPro" id="IPR048395">
    <property type="entry name" value="Glyco_hydro_31_C"/>
</dbReference>
<accession>G0SBV8</accession>
<keyword evidence="10" id="KW-1185">Reference proteome</keyword>
<evidence type="ECO:0000256" key="2">
    <source>
        <dbReference type="ARBA" id="ARBA00007806"/>
    </source>
</evidence>
<keyword evidence="5" id="KW-0378">Hydrolase</keyword>
<gene>
    <name evidence="9" type="ORF">CTHT_0054960</name>
</gene>
<dbReference type="OMA" id="PYVINHD"/>
<dbReference type="PANTHER" id="PTHR22762:SF133">
    <property type="entry name" value="P-TYPE DOMAIN-CONTAINING PROTEIN"/>
    <property type="match status" value="1"/>
</dbReference>
<evidence type="ECO:0000256" key="6">
    <source>
        <dbReference type="SAM" id="MobiDB-lite"/>
    </source>
</evidence>
<feature type="domain" description="Glycoside hydrolase family 31 TIM barrel" evidence="7">
    <location>
        <begin position="412"/>
        <end position="829"/>
    </location>
</feature>
<protein>
    <recommendedName>
        <fullName evidence="3">alpha-glucosidase</fullName>
        <ecNumber evidence="3">3.2.1.20</ecNumber>
    </recommendedName>
</protein>
<evidence type="ECO:0000256" key="5">
    <source>
        <dbReference type="RuleBase" id="RU361185"/>
    </source>
</evidence>
<dbReference type="GeneID" id="18259534"/>
<dbReference type="Gene3D" id="2.60.40.1760">
    <property type="entry name" value="glycosyl hydrolase (family 31)"/>
    <property type="match status" value="1"/>
</dbReference>
<dbReference type="SUPFAM" id="SSF51011">
    <property type="entry name" value="Glycosyl hydrolase domain"/>
    <property type="match status" value="1"/>
</dbReference>
<proteinExistence type="inferred from homology"/>
<evidence type="ECO:0000313" key="9">
    <source>
        <dbReference type="EMBL" id="EGS18884.1"/>
    </source>
</evidence>
<name>G0SBV8_CHATD</name>
<dbReference type="GO" id="GO:0005975">
    <property type="term" value="P:carbohydrate metabolic process"/>
    <property type="evidence" value="ECO:0007669"/>
    <property type="project" value="InterPro"/>
</dbReference>
<dbReference type="Pfam" id="PF21365">
    <property type="entry name" value="Glyco_hydro_31_3rd"/>
    <property type="match status" value="1"/>
</dbReference>
<dbReference type="AlphaFoldDB" id="G0SBV8"/>
<dbReference type="CDD" id="cd14752">
    <property type="entry name" value="GH31_N"/>
    <property type="match status" value="1"/>
</dbReference>
<dbReference type="EMBL" id="GL988045">
    <property type="protein sequence ID" value="EGS18884.1"/>
    <property type="molecule type" value="Genomic_DNA"/>
</dbReference>
<dbReference type="RefSeq" id="XP_006695829.1">
    <property type="nucleotide sequence ID" value="XM_006695766.1"/>
</dbReference>
<reference evidence="9 10" key="1">
    <citation type="journal article" date="2011" name="Cell">
        <title>Insight into structure and assembly of the nuclear pore complex by utilizing the genome of a eukaryotic thermophile.</title>
        <authorList>
            <person name="Amlacher S."/>
            <person name="Sarges P."/>
            <person name="Flemming D."/>
            <person name="van Noort V."/>
            <person name="Kunze R."/>
            <person name="Devos D.P."/>
            <person name="Arumugam M."/>
            <person name="Bork P."/>
            <person name="Hurt E."/>
        </authorList>
    </citation>
    <scope>NUCLEOTIDE SEQUENCE [LARGE SCALE GENOMIC DNA]</scope>
    <source>
        <strain evidence="10">DSM 1495 / CBS 144.50 / IMI 039719</strain>
    </source>
</reference>
<dbReference type="PANTHER" id="PTHR22762">
    <property type="entry name" value="ALPHA-GLUCOSIDASE"/>
    <property type="match status" value="1"/>
</dbReference>
<dbReference type="Pfam" id="PF01055">
    <property type="entry name" value="Glyco_hydro_31_2nd"/>
    <property type="match status" value="1"/>
</dbReference>
<dbReference type="GO" id="GO:0030246">
    <property type="term" value="F:carbohydrate binding"/>
    <property type="evidence" value="ECO:0007669"/>
    <property type="project" value="InterPro"/>
</dbReference>
<keyword evidence="4" id="KW-0325">Glycoprotein</keyword>
<evidence type="ECO:0000256" key="4">
    <source>
        <dbReference type="ARBA" id="ARBA00023180"/>
    </source>
</evidence>
<dbReference type="GO" id="GO:0004558">
    <property type="term" value="F:alpha-1,4-glucosidase activity"/>
    <property type="evidence" value="ECO:0007669"/>
    <property type="project" value="UniProtKB-EC"/>
</dbReference>
<feature type="domain" description="Glycosyl hydrolase family 31 C-terminal" evidence="8">
    <location>
        <begin position="837"/>
        <end position="932"/>
    </location>
</feature>
<dbReference type="InterPro" id="IPR011013">
    <property type="entry name" value="Gal_mutarotase_sf_dom"/>
</dbReference>
<dbReference type="InterPro" id="IPR013780">
    <property type="entry name" value="Glyco_hydro_b"/>
</dbReference>
<dbReference type="Gene3D" id="2.60.40.1180">
    <property type="entry name" value="Golgi alpha-mannosidase II"/>
    <property type="match status" value="2"/>
</dbReference>
<dbReference type="Proteomes" id="UP000008066">
    <property type="component" value="Unassembled WGS sequence"/>
</dbReference>
<evidence type="ECO:0000313" key="10">
    <source>
        <dbReference type="Proteomes" id="UP000008066"/>
    </source>
</evidence>